<dbReference type="GO" id="GO:0016289">
    <property type="term" value="F:acyl-CoA hydrolase activity"/>
    <property type="evidence" value="ECO:0007669"/>
    <property type="project" value="UniProtKB-ARBA"/>
</dbReference>
<organism evidence="3 4">
    <name type="scientific">Roseinatronobacter monicus</name>
    <dbReference type="NCBI Taxonomy" id="393481"/>
    <lineage>
        <taxon>Bacteria</taxon>
        <taxon>Pseudomonadati</taxon>
        <taxon>Pseudomonadota</taxon>
        <taxon>Alphaproteobacteria</taxon>
        <taxon>Rhodobacterales</taxon>
        <taxon>Paracoccaceae</taxon>
        <taxon>Roseinatronobacter</taxon>
    </lineage>
</organism>
<dbReference type="InterPro" id="IPR029069">
    <property type="entry name" value="HotDog_dom_sf"/>
</dbReference>
<proteinExistence type="predicted"/>
<sequence>MAADREKQVTSPPLQMNRAALTRFLESEFPQVAQMFAIDALEPMAVTVRLLHDERHLRPGGTVSGPAMFALADVAVYLAIMAMIGPKALSVTTNCAIDFMRKPAAGVDMICKTRLLKLGRVLAVGECLIYSEGQDTPAARASLTYSIPPST</sequence>
<dbReference type="InterPro" id="IPR006683">
    <property type="entry name" value="Thioestr_dom"/>
</dbReference>
<evidence type="ECO:0000313" key="3">
    <source>
        <dbReference type="EMBL" id="TQM93466.1"/>
    </source>
</evidence>
<keyword evidence="1" id="KW-0378">Hydrolase</keyword>
<feature type="domain" description="Thioesterase" evidence="2">
    <location>
        <begin position="60"/>
        <end position="137"/>
    </location>
</feature>
<dbReference type="NCBIfam" id="TIGR00369">
    <property type="entry name" value="unchar_dom_1"/>
    <property type="match status" value="1"/>
</dbReference>
<dbReference type="Pfam" id="PF03061">
    <property type="entry name" value="4HBT"/>
    <property type="match status" value="1"/>
</dbReference>
<dbReference type="SUPFAM" id="SSF54637">
    <property type="entry name" value="Thioesterase/thiol ester dehydrase-isomerase"/>
    <property type="match status" value="1"/>
</dbReference>
<accession>A0A543KEF6</accession>
<dbReference type="EMBL" id="VFPT01000001">
    <property type="protein sequence ID" value="TQM93466.1"/>
    <property type="molecule type" value="Genomic_DNA"/>
</dbReference>
<evidence type="ECO:0000256" key="1">
    <source>
        <dbReference type="ARBA" id="ARBA00022801"/>
    </source>
</evidence>
<dbReference type="InterPro" id="IPR003736">
    <property type="entry name" value="PAAI_dom"/>
</dbReference>
<comment type="caution">
    <text evidence="3">The sequence shown here is derived from an EMBL/GenBank/DDBJ whole genome shotgun (WGS) entry which is preliminary data.</text>
</comment>
<dbReference type="Gene3D" id="3.10.129.10">
    <property type="entry name" value="Hotdog Thioesterase"/>
    <property type="match status" value="1"/>
</dbReference>
<dbReference type="Proteomes" id="UP000320582">
    <property type="component" value="Unassembled WGS sequence"/>
</dbReference>
<name>A0A543KEF6_9RHOB</name>
<protein>
    <submittedName>
        <fullName evidence="3">Uncharacterized protein (TIGR00369 family)</fullName>
    </submittedName>
</protein>
<evidence type="ECO:0000313" key="4">
    <source>
        <dbReference type="Proteomes" id="UP000320582"/>
    </source>
</evidence>
<reference evidence="3 4" key="1">
    <citation type="submission" date="2019-06" db="EMBL/GenBank/DDBJ databases">
        <title>Genomic Encyclopedia of Archaeal and Bacterial Type Strains, Phase II (KMG-II): from individual species to whole genera.</title>
        <authorList>
            <person name="Goeker M."/>
        </authorList>
    </citation>
    <scope>NUCLEOTIDE SEQUENCE [LARGE SCALE GENOMIC DNA]</scope>
    <source>
        <strain evidence="3 4">DSM 18423</strain>
    </source>
</reference>
<dbReference type="AlphaFoldDB" id="A0A543KEF6"/>
<evidence type="ECO:0000259" key="2">
    <source>
        <dbReference type="Pfam" id="PF03061"/>
    </source>
</evidence>
<gene>
    <name evidence="3" type="ORF">BD293_2102</name>
</gene>
<keyword evidence="4" id="KW-1185">Reference proteome</keyword>
<dbReference type="CDD" id="cd03443">
    <property type="entry name" value="PaaI_thioesterase"/>
    <property type="match status" value="1"/>
</dbReference>